<sequence length="485" mass="56679">MNSICVQELLDLSVFKCKCCNKRCQYPVMMGDKEGNYCITCLEELQPNMKKENEEINGILKKLNVPCRFNENGCGVCNNIVDITSHEIECEFREKMCPLKQLNQCNVIPKIMNYASHFINHHKQNVISSELDTFDASFNIEQSMDDIIRLLIVNNEYFLLHIQHDVDNTFLLALFLCGDHENIKNYNCSFEHNEIKEFNLLHESDISLPLKRKNAVVYDFPVEDNSEAKLKIIITANSYMKTIKNNELLNNLNCPICVTYMYEEIHQCTSGHSICKSCFTRLQRCPTCTAPFNATRNYTLESLTSILRCPCRHEGCNIYFSKKKILNHEDICPFKLYSCPFQEPTCDYTGLYESLGQHLEVEHSKTTIRSNFVERIFAVDNITTKETTIMCFNSIFHCYVKKNMDVYNFICKYIGPKRSAKRFVFEVELINQQNNSNKMLVRNSWRYVDTNELVIEIHNHNMLQYSTQQSILLQYRILKCSAQHF</sequence>
<comment type="caution">
    <text evidence="1">The sequence shown here is derived from an EMBL/GenBank/DDBJ whole genome shotgun (WGS) entry which is preliminary data.</text>
</comment>
<evidence type="ECO:0000313" key="1">
    <source>
        <dbReference type="EMBL" id="KAI4455852.1"/>
    </source>
</evidence>
<proteinExistence type="predicted"/>
<name>A0ACB9SQ40_HOLOL</name>
<gene>
    <name evidence="1" type="ORF">MML48_8g00004415</name>
</gene>
<dbReference type="EMBL" id="CM043022">
    <property type="protein sequence ID" value="KAI4455852.1"/>
    <property type="molecule type" value="Genomic_DNA"/>
</dbReference>
<reference evidence="1" key="1">
    <citation type="submission" date="2022-04" db="EMBL/GenBank/DDBJ databases">
        <title>Chromosome-scale genome assembly of Holotrichia oblita Faldermann.</title>
        <authorList>
            <person name="Rongchong L."/>
        </authorList>
    </citation>
    <scope>NUCLEOTIDE SEQUENCE</scope>
    <source>
        <strain evidence="1">81SQS9</strain>
    </source>
</reference>
<organism evidence="1 2">
    <name type="scientific">Holotrichia oblita</name>
    <name type="common">Chafer beetle</name>
    <dbReference type="NCBI Taxonomy" id="644536"/>
    <lineage>
        <taxon>Eukaryota</taxon>
        <taxon>Metazoa</taxon>
        <taxon>Ecdysozoa</taxon>
        <taxon>Arthropoda</taxon>
        <taxon>Hexapoda</taxon>
        <taxon>Insecta</taxon>
        <taxon>Pterygota</taxon>
        <taxon>Neoptera</taxon>
        <taxon>Endopterygota</taxon>
        <taxon>Coleoptera</taxon>
        <taxon>Polyphaga</taxon>
        <taxon>Scarabaeiformia</taxon>
        <taxon>Scarabaeidae</taxon>
        <taxon>Melolonthinae</taxon>
        <taxon>Holotrichia</taxon>
    </lineage>
</organism>
<dbReference type="Proteomes" id="UP001056778">
    <property type="component" value="Chromosome 8"/>
</dbReference>
<keyword evidence="2" id="KW-1185">Reference proteome</keyword>
<evidence type="ECO:0000313" key="2">
    <source>
        <dbReference type="Proteomes" id="UP001056778"/>
    </source>
</evidence>
<accession>A0ACB9SQ40</accession>
<protein>
    <submittedName>
        <fullName evidence="1">E3 ubiquitin-protein ligase siah2</fullName>
    </submittedName>
</protein>